<dbReference type="EMBL" id="AP008207">
    <property type="protein sequence ID" value="BAH91143.1"/>
    <property type="molecule type" value="Genomic_DNA"/>
</dbReference>
<sequence length="109" mass="12306">MPAAGRSLSPEPCRPSPRATTFASMRQIHSPTFPFLFPSEISHHRRHFYRPKLSSYCRRSGRFNLPLYQPPTSPSARRPGTQYAADVAALWPLEARRPARPFLSLSLGS</sequence>
<reference evidence="3 4" key="2">
    <citation type="journal article" date="2005" name="Nature">
        <title>The map-based sequence of the rice genome.</title>
        <authorList>
            <consortium name="International rice genome sequencing project (IRGSP)"/>
            <person name="Matsumoto T."/>
            <person name="Wu J."/>
            <person name="Kanamori H."/>
            <person name="Katayose Y."/>
            <person name="Fujisawa M."/>
            <person name="Namiki N."/>
            <person name="Mizuno H."/>
            <person name="Yamamoto K."/>
            <person name="Antonio B.A."/>
            <person name="Baba T."/>
            <person name="Sakata K."/>
            <person name="Nagamura Y."/>
            <person name="Aoki H."/>
            <person name="Arikawa K."/>
            <person name="Arita K."/>
            <person name="Bito T."/>
            <person name="Chiden Y."/>
            <person name="Fujitsuka N."/>
            <person name="Fukunaka R."/>
            <person name="Hamada M."/>
            <person name="Harada C."/>
            <person name="Hayashi A."/>
            <person name="Hijishita S."/>
            <person name="Honda M."/>
            <person name="Hosokawa S."/>
            <person name="Ichikawa Y."/>
            <person name="Idonuma A."/>
            <person name="Iijima M."/>
            <person name="Ikeda M."/>
            <person name="Ikeno M."/>
            <person name="Ito K."/>
            <person name="Ito S."/>
            <person name="Ito T."/>
            <person name="Ito Y."/>
            <person name="Ito Y."/>
            <person name="Iwabuchi A."/>
            <person name="Kamiya K."/>
            <person name="Karasawa W."/>
            <person name="Kurita K."/>
            <person name="Katagiri S."/>
            <person name="Kikuta A."/>
            <person name="Kobayashi H."/>
            <person name="Kobayashi N."/>
            <person name="Machita K."/>
            <person name="Maehara T."/>
            <person name="Masukawa M."/>
            <person name="Mizubayashi T."/>
            <person name="Mukai Y."/>
            <person name="Nagasaki H."/>
            <person name="Nagata Y."/>
            <person name="Naito S."/>
            <person name="Nakashima M."/>
            <person name="Nakama Y."/>
            <person name="Nakamichi Y."/>
            <person name="Nakamura M."/>
            <person name="Meguro A."/>
            <person name="Negishi M."/>
            <person name="Ohta I."/>
            <person name="Ohta T."/>
            <person name="Okamoto M."/>
            <person name="Ono N."/>
            <person name="Saji S."/>
            <person name="Sakaguchi M."/>
            <person name="Sakai K."/>
            <person name="Shibata M."/>
            <person name="Shimokawa T."/>
            <person name="Song J."/>
            <person name="Takazaki Y."/>
            <person name="Terasawa K."/>
            <person name="Tsugane M."/>
            <person name="Tsuji K."/>
            <person name="Ueda S."/>
            <person name="Waki K."/>
            <person name="Yamagata H."/>
            <person name="Yamamoto M."/>
            <person name="Yamamoto S."/>
            <person name="Yamane H."/>
            <person name="Yoshiki S."/>
            <person name="Yoshihara R."/>
            <person name="Yukawa K."/>
            <person name="Zhong H."/>
            <person name="Yano M."/>
            <person name="Yuan Q."/>
            <person name="Ouyang S."/>
            <person name="Liu J."/>
            <person name="Jones K.M."/>
            <person name="Gansberger K."/>
            <person name="Moffat K."/>
            <person name="Hill J."/>
            <person name="Bera J."/>
            <person name="Fadrosh D."/>
            <person name="Jin S."/>
            <person name="Johri S."/>
            <person name="Kim M."/>
            <person name="Overton L."/>
            <person name="Reardon M."/>
            <person name="Tsitrin T."/>
            <person name="Vuong H."/>
            <person name="Weaver B."/>
            <person name="Ciecko A."/>
            <person name="Tallon L."/>
            <person name="Jackson J."/>
            <person name="Pai G."/>
            <person name="Aken S.V."/>
            <person name="Utterback T."/>
            <person name="Reidmuller S."/>
            <person name="Feldblyum T."/>
            <person name="Hsiao J."/>
            <person name="Zismann V."/>
            <person name="Iobst S."/>
            <person name="de Vazeille A.R."/>
            <person name="Buell C.R."/>
            <person name="Ying K."/>
            <person name="Li Y."/>
            <person name="Lu T."/>
            <person name="Huang Y."/>
            <person name="Zhao Q."/>
            <person name="Feng Q."/>
            <person name="Zhang L."/>
            <person name="Zhu J."/>
            <person name="Weng Q."/>
            <person name="Mu J."/>
            <person name="Lu Y."/>
            <person name="Fan D."/>
            <person name="Liu Y."/>
            <person name="Guan J."/>
            <person name="Zhang Y."/>
            <person name="Yu S."/>
            <person name="Liu X."/>
            <person name="Zhang Y."/>
            <person name="Hong G."/>
            <person name="Han B."/>
            <person name="Choisne N."/>
            <person name="Demange N."/>
            <person name="Orjeda G."/>
            <person name="Samain S."/>
            <person name="Cattolico L."/>
            <person name="Pelletier E."/>
            <person name="Couloux A."/>
            <person name="Segurens B."/>
            <person name="Wincker P."/>
            <person name="D'Hont A."/>
            <person name="Scarpelli C."/>
            <person name="Weissenbach J."/>
            <person name="Salanoubat M."/>
            <person name="Quetier F."/>
            <person name="Yu Y."/>
            <person name="Kim H.R."/>
            <person name="Rambo T."/>
            <person name="Currie J."/>
            <person name="Collura K."/>
            <person name="Luo M."/>
            <person name="Yang T."/>
            <person name="Ammiraju J.S.S."/>
            <person name="Engler F."/>
            <person name="Soderlund C."/>
            <person name="Wing R.A."/>
            <person name="Palmer L.E."/>
            <person name="de la Bastide M."/>
            <person name="Spiegel L."/>
            <person name="Nascimento L."/>
            <person name="Zutavern T."/>
            <person name="O'Shaughnessy A."/>
            <person name="Dike S."/>
            <person name="Dedhia N."/>
            <person name="Preston R."/>
            <person name="Balija V."/>
            <person name="McCombie W.R."/>
            <person name="Chow T."/>
            <person name="Chen H."/>
            <person name="Chung M."/>
            <person name="Chen C."/>
            <person name="Shaw J."/>
            <person name="Wu H."/>
            <person name="Hsiao K."/>
            <person name="Chao Y."/>
            <person name="Chu M."/>
            <person name="Cheng C."/>
            <person name="Hour A."/>
            <person name="Lee P."/>
            <person name="Lin S."/>
            <person name="Lin Y."/>
            <person name="Liou J."/>
            <person name="Liu S."/>
            <person name="Hsing Y."/>
            <person name="Raghuvanshi S."/>
            <person name="Mohanty A."/>
            <person name="Bharti A.K."/>
            <person name="Gaur A."/>
            <person name="Gupta V."/>
            <person name="Kumar D."/>
            <person name="Ravi V."/>
            <person name="Vij S."/>
            <person name="Kapur A."/>
            <person name="Khurana P."/>
            <person name="Khurana P."/>
            <person name="Khurana J.P."/>
            <person name="Tyagi A.K."/>
            <person name="Gaikwad K."/>
            <person name="Singh A."/>
            <person name="Dalal V."/>
            <person name="Srivastava S."/>
            <person name="Dixit A."/>
            <person name="Pal A.K."/>
            <person name="Ghazi I.A."/>
            <person name="Yadav M."/>
            <person name="Pandit A."/>
            <person name="Bhargava A."/>
            <person name="Sureshbabu K."/>
            <person name="Batra K."/>
            <person name="Sharma T.R."/>
            <person name="Mohapatra T."/>
            <person name="Singh N.K."/>
            <person name="Messing J."/>
            <person name="Nelson A.B."/>
            <person name="Fuks G."/>
            <person name="Kavchok S."/>
            <person name="Keizer G."/>
            <person name="Linton E."/>
            <person name="Llaca V."/>
            <person name="Song R."/>
            <person name="Tanyolac B."/>
            <person name="Young S."/>
            <person name="Ho-Il K."/>
            <person name="Hahn J.H."/>
            <person name="Sangsakoo G."/>
            <person name="Vanavichit A."/>
            <person name="de Mattos Luiz.A.T."/>
            <person name="Zimmer P.D."/>
            <person name="Malone G."/>
            <person name="Dellagostin O."/>
            <person name="de Oliveira A.C."/>
            <person name="Bevan M."/>
            <person name="Bancroft I."/>
            <person name="Minx P."/>
            <person name="Cordum H."/>
            <person name="Wilson R."/>
            <person name="Cheng Z."/>
            <person name="Jin W."/>
            <person name="Jiang J."/>
            <person name="Leong S.A."/>
            <person name="Iwama H."/>
            <person name="Gojobori T."/>
            <person name="Itoh T."/>
            <person name="Niimura Y."/>
            <person name="Fujii Y."/>
            <person name="Habara T."/>
            <person name="Sakai H."/>
            <person name="Sato Y."/>
            <person name="Wilson G."/>
            <person name="Kumar K."/>
            <person name="McCouch S."/>
            <person name="Juretic N."/>
            <person name="Hoen D."/>
            <person name="Wright S."/>
            <person name="Bruskiewich R."/>
            <person name="Bureau T."/>
            <person name="Miyao A."/>
            <person name="Hirochika H."/>
            <person name="Nishikawa T."/>
            <person name="Kadowaki K."/>
            <person name="Sugiura M."/>
            <person name="Burr B."/>
            <person name="Sasaki T."/>
        </authorList>
    </citation>
    <scope>NUCLEOTIDE SEQUENCE [LARGE SCALE GENOMIC DNA]</scope>
    <source>
        <strain evidence="4">cv. Nipponbare</strain>
    </source>
</reference>
<name>Q5JKM8_ORYSJ</name>
<reference evidence="3" key="3">
    <citation type="journal article" date="2006" name="Nucleic Acids Res.">
        <title>The Rice Annotation Project Database (RAP-DB): hub for Oryza sativa ssp. japonica genome information.</title>
        <authorList>
            <person name="Ohyanagi H."/>
            <person name="Tanaka T."/>
            <person name="Sakai H."/>
            <person name="Shigemoto Y."/>
            <person name="Yamaguchi K."/>
            <person name="Habara T."/>
            <person name="Fujii Y."/>
            <person name="Antonio B.A."/>
            <person name="Nagamura Y."/>
            <person name="Imanishi T."/>
            <person name="Ikeo K."/>
            <person name="Itoh T."/>
            <person name="Gojobori T."/>
            <person name="Sasaki T."/>
        </authorList>
    </citation>
    <scope>NUCLEOTIDE SEQUENCE</scope>
</reference>
<dbReference type="EMBL" id="AP003933">
    <property type="protein sequence ID" value="BAD87979.1"/>
    <property type="molecule type" value="Genomic_DNA"/>
</dbReference>
<feature type="region of interest" description="Disordered" evidence="1">
    <location>
        <begin position="1"/>
        <end position="20"/>
    </location>
</feature>
<protein>
    <submittedName>
        <fullName evidence="3">Os01g0553000 protein</fullName>
    </submittedName>
</protein>
<reference evidence="3" key="4">
    <citation type="journal article" date="2007" name="Genome Res.">
        <title>Curated Genome Annotation of Oryza sativa ssp. japonica and Comparative Genome Analysis with Arabidopsis thaliana.</title>
        <authorList>
            <consortium name="The Rice Annotation Project (RAP)"/>
            <person name="Itoh T."/>
            <person name="Tanaka T."/>
            <person name="Barrero R.A."/>
            <person name="Yamasaki C."/>
            <person name="Fujii Y."/>
            <person name="Hilton P.B."/>
            <person name="Antonio B.A."/>
            <person name="Aono H."/>
            <person name="Apweiler R."/>
            <person name="Bruskiewich R."/>
            <person name="Bureau T."/>
            <person name="Burr F."/>
            <person name="Costa de Oliveira A."/>
            <person name="Fuks G."/>
            <person name="Habara T."/>
            <person name="Haberer G."/>
            <person name="Han B."/>
            <person name="Harada E."/>
            <person name="Hiraki A.T."/>
            <person name="Hirochika H."/>
            <person name="Hoen D."/>
            <person name="Hokari H."/>
            <person name="Hosokawa S."/>
            <person name="Hsing Y."/>
            <person name="Ikawa H."/>
            <person name="Ikeo K."/>
            <person name="Imanishi T."/>
            <person name="Ito Y."/>
            <person name="Jaiswal P."/>
            <person name="Kanno M."/>
            <person name="Kawahara Y."/>
            <person name="Kawamura T."/>
            <person name="Kawashima H."/>
            <person name="Khurana J.P."/>
            <person name="Kikuchi S."/>
            <person name="Komatsu S."/>
            <person name="Koyanagi K.O."/>
            <person name="Kubooka H."/>
            <person name="Lieberherr D."/>
            <person name="Lin Y.C."/>
            <person name="Lonsdale D."/>
            <person name="Matsumoto T."/>
            <person name="Matsuya A."/>
            <person name="McCombie W.R."/>
            <person name="Messing J."/>
            <person name="Miyao A."/>
            <person name="Mulder N."/>
            <person name="Nagamura Y."/>
            <person name="Nam J."/>
            <person name="Namiki N."/>
            <person name="Numa H."/>
            <person name="Nurimoto S."/>
            <person name="O'donovan C."/>
            <person name="Ohyanagi H."/>
            <person name="Okido T."/>
            <person name="Oota S."/>
            <person name="Osato N."/>
            <person name="Palmer L.E."/>
            <person name="Quetier F."/>
            <person name="Raghuvanshi S."/>
            <person name="Saichi N."/>
            <person name="Sakai H."/>
            <person name="Sakai Y."/>
            <person name="Sakata K."/>
            <person name="Sakurai T."/>
            <person name="Sato F."/>
            <person name="Sato Y."/>
            <person name="Schoof H."/>
            <person name="Seki M."/>
            <person name="Shibata M."/>
            <person name="Shimizu Y."/>
            <person name="Shinozaki K."/>
            <person name="Shinso Y."/>
            <person name="Singh N.K."/>
            <person name="Smith-White B."/>
            <person name="Takeda J."/>
            <person name="Tanino M."/>
            <person name="Tatusova T."/>
            <person name="Thongjuea S."/>
            <person name="Todokoro F."/>
            <person name="Tsugane M."/>
            <person name="Tyagi A.K."/>
            <person name="Vanavichit A."/>
            <person name="Wang A."/>
            <person name="Wing R.A."/>
            <person name="Yamaguchi K."/>
            <person name="Yamamoto M."/>
            <person name="Yamamoto N."/>
            <person name="Yu Y."/>
            <person name="Zhang H."/>
            <person name="Zhao Q."/>
            <person name="Higo K."/>
            <person name="Burr B."/>
            <person name="Gojobori T."/>
            <person name="Sasaki T."/>
        </authorList>
    </citation>
    <scope>NUCLEOTIDE SEQUENCE</scope>
</reference>
<accession>Q5JKM8</accession>
<reference evidence="3" key="7">
    <citation type="submission" date="2012-08" db="EMBL/GenBank/DDBJ databases">
        <title>Oryza sativa nipponbare(GA3) genomic DNA, chromosome 1.</title>
        <authorList>
            <consortium name="IRGSP(International Rice Genome Sequencing Project)"/>
        </authorList>
    </citation>
    <scope>NUCLEOTIDE SEQUENCE</scope>
</reference>
<reference evidence="4" key="6">
    <citation type="journal article" date="2008" name="Nucleic Acids Res.">
        <title>The rice annotation project database (RAP-DB): 2008 update.</title>
        <authorList>
            <consortium name="The rice annotation project (RAP)"/>
        </authorList>
    </citation>
    <scope>GENOME REANNOTATION</scope>
    <source>
        <strain evidence="4">cv. Nipponbare</strain>
    </source>
</reference>
<reference evidence="3" key="8">
    <citation type="submission" date="2012-08" db="EMBL/GenBank/DDBJ databases">
        <title>The Second Rice Annotation Project Meeting (RAP2).</title>
        <authorList>
            <consortium name="The Rice Annotation Project (RAP)"/>
        </authorList>
    </citation>
    <scope>NUCLEOTIDE SEQUENCE</scope>
</reference>
<evidence type="ECO:0000313" key="3">
    <source>
        <dbReference type="EMBL" id="BAH91143.1"/>
    </source>
</evidence>
<gene>
    <name evidence="3" type="ordered locus">Os01g0553000</name>
    <name evidence="2" type="ORF">OSJNBa0066C06.25</name>
</gene>
<proteinExistence type="predicted"/>
<dbReference type="Proteomes" id="UP000817658">
    <property type="component" value="Chromosome 1"/>
</dbReference>
<evidence type="ECO:0000313" key="2">
    <source>
        <dbReference type="EMBL" id="BAD87979.1"/>
    </source>
</evidence>
<dbReference type="KEGG" id="dosa:Os01g0553000"/>
<reference evidence="2" key="1">
    <citation type="journal article" date="2002" name="Nature">
        <title>The genome sequence and structure of rice chromosome 1.</title>
        <authorList>
            <person name="Sasaki T."/>
            <person name="Matsumoto T."/>
            <person name="Yamamoto K."/>
            <person name="Sakata K."/>
            <person name="Baba T."/>
            <person name="Katayose Y."/>
            <person name="Wu J."/>
            <person name="Niimura Y."/>
            <person name="Cheng Z."/>
            <person name="Nagamura Y."/>
            <person name="Antonio B.A."/>
            <person name="Kanamori H."/>
            <person name="Hosokawa S."/>
            <person name="Masukawa M."/>
            <person name="Arikawa K."/>
            <person name="Chiden Y."/>
            <person name="Hayashi M."/>
            <person name="Okamoto M."/>
            <person name="Ando T."/>
            <person name="Aoki H."/>
            <person name="Arita K."/>
            <person name="Hamada M."/>
            <person name="Harada C."/>
            <person name="Hijishita S."/>
            <person name="Honda M."/>
            <person name="Ichikawa Y."/>
            <person name="Idonuma A."/>
            <person name="Iijima M."/>
            <person name="Ikeda M."/>
            <person name="Ikeno M."/>
            <person name="Itoh S."/>
            <person name="Itoh T."/>
            <person name="Itoh Y."/>
            <person name="Itoh Y."/>
            <person name="Iwabuchi A."/>
            <person name="Kamiya K."/>
            <person name="Karasawa W."/>
            <person name="Katagiri S."/>
            <person name="Kikuta A."/>
            <person name="Kobayashi N."/>
            <person name="Kono I."/>
            <person name="Machita K."/>
            <person name="Maehara T."/>
            <person name="Mizuno H."/>
            <person name="Mizubayashi T."/>
            <person name="Mukai Y."/>
            <person name="Nagasaki H."/>
            <person name="Nakashima M."/>
            <person name="Nakama Y."/>
            <person name="Nakamichi Y."/>
            <person name="Nakamura M."/>
            <person name="Namiki N."/>
            <person name="Negishi M."/>
            <person name="Ohta I."/>
            <person name="Ono N."/>
            <person name="Saji S."/>
            <person name="Sakai K."/>
            <person name="Shibata M."/>
            <person name="Shimokawa T."/>
            <person name="Shomura A."/>
            <person name="Song J."/>
            <person name="Takazaki Y."/>
            <person name="Terasawa K."/>
            <person name="Tsuji K."/>
            <person name="Waki K."/>
            <person name="Yamagata H."/>
            <person name="Yamane H."/>
            <person name="Yoshiki S."/>
            <person name="Yoshihara R."/>
            <person name="Yukawa K."/>
            <person name="Zhong H."/>
            <person name="Iwama H."/>
            <person name="Endo T."/>
            <person name="Ito H."/>
            <person name="Hahn J.H."/>
            <person name="Kim H.I."/>
            <person name="Eun M.Y."/>
            <person name="Yano M."/>
            <person name="Jiang J."/>
            <person name="Gojobori T."/>
        </authorList>
    </citation>
    <scope>NUCLEOTIDE SEQUENCE</scope>
</reference>
<evidence type="ECO:0000256" key="1">
    <source>
        <dbReference type="SAM" id="MobiDB-lite"/>
    </source>
</evidence>
<organism evidence="2">
    <name type="scientific">Oryza sativa subsp. japonica</name>
    <name type="common">Rice</name>
    <dbReference type="NCBI Taxonomy" id="39947"/>
    <lineage>
        <taxon>Eukaryota</taxon>
        <taxon>Viridiplantae</taxon>
        <taxon>Streptophyta</taxon>
        <taxon>Embryophyta</taxon>
        <taxon>Tracheophyta</taxon>
        <taxon>Spermatophyta</taxon>
        <taxon>Magnoliopsida</taxon>
        <taxon>Liliopsida</taxon>
        <taxon>Poales</taxon>
        <taxon>Poaceae</taxon>
        <taxon>BOP clade</taxon>
        <taxon>Oryzoideae</taxon>
        <taxon>Oryzeae</taxon>
        <taxon>Oryzinae</taxon>
        <taxon>Oryza</taxon>
        <taxon>Oryza sativa</taxon>
    </lineage>
</organism>
<reference evidence="3" key="5">
    <citation type="journal article" date="2008" name="Nucleic Acids Res.">
        <title>The Rice Annotation Project Database (RAP-DB): 2008 update.</title>
        <authorList>
            <consortium name="The Rice Annotation Project (RAP)"/>
            <person name="Tanaka T."/>
            <person name="Antonio B.A."/>
            <person name="Kikuchi S."/>
            <person name="Matsumoto T."/>
            <person name="Nagamura Y."/>
            <person name="Numa H."/>
            <person name="Sakai H."/>
            <person name="Wu J."/>
            <person name="Itoh T."/>
            <person name="Sasaki T."/>
            <person name="Aono R."/>
            <person name="Fujii Y."/>
            <person name="Habara T."/>
            <person name="Harada E."/>
            <person name="Kanno M."/>
            <person name="Kawahara Y."/>
            <person name="Kawashima H."/>
            <person name="Kubooka H."/>
            <person name="Matsuya A."/>
            <person name="Nakaoka H."/>
            <person name="Saichi N."/>
            <person name="Sanbonmatsu R."/>
            <person name="Sato Y."/>
            <person name="Shinso Y."/>
            <person name="Suzuki M."/>
            <person name="Takeda J."/>
            <person name="Tanino M."/>
            <person name="Todokoro F."/>
            <person name="Yamaguchi K."/>
            <person name="Yamamoto N."/>
            <person name="Yamasaki C."/>
            <person name="Imanishi T."/>
            <person name="Okido T."/>
            <person name="Tada M."/>
            <person name="Ikeo K."/>
            <person name="Tateno Y."/>
            <person name="Gojobori T."/>
            <person name="Lin Y.C."/>
            <person name="Wei F.J."/>
            <person name="Hsing Y.I."/>
            <person name="Zhao Q."/>
            <person name="Han B."/>
            <person name="Kramer M.R."/>
            <person name="McCombie R.W."/>
            <person name="Lonsdale D."/>
            <person name="O'Donovan C.C."/>
            <person name="Whitfield E.J."/>
            <person name="Apweiler R."/>
            <person name="Koyanagi K.O."/>
            <person name="Khurana J.P."/>
            <person name="Raghuvanshi S."/>
            <person name="Singh N.K."/>
            <person name="Tyagi A.K."/>
            <person name="Haberer G."/>
            <person name="Fujisawa M."/>
            <person name="Hosokawa S."/>
            <person name="Ito Y."/>
            <person name="Ikawa H."/>
            <person name="Shibata M."/>
            <person name="Yamamoto M."/>
            <person name="Bruskiewich R.M."/>
            <person name="Hoen D.R."/>
            <person name="Bureau TE."/>
            <person name="Namiki N."/>
            <person name="Ohyanagi H."/>
            <person name="Sakai Y."/>
            <person name="Nobushima S."/>
            <person name="Sakata K."/>
            <person name="Barrero R.A."/>
            <person name="Sato Y."/>
            <person name="Souvorov A."/>
            <person name="Smith-White B."/>
            <person name="Tatusova T."/>
            <person name="An S."/>
            <person name="An G."/>
            <person name="OOta S."/>
            <person name="Fuks G."/>
            <person name="Messing J."/>
            <person name="Christie K.R."/>
            <person name="Lieberherr D."/>
            <person name="Kim H."/>
            <person name="Zuccolo A."/>
            <person name="Wing R.A."/>
            <person name="Nobuta K."/>
            <person name="Green P.J."/>
            <person name="Lu C."/>
            <person name="Meyers BC."/>
            <person name="Chaparro C."/>
            <person name="Piegu B."/>
            <person name="Panaud O."/>
            <person name="Echeverria M."/>
        </authorList>
    </citation>
    <scope>NUCLEOTIDE SEQUENCE</scope>
</reference>
<evidence type="ECO:0000313" key="4">
    <source>
        <dbReference type="Proteomes" id="UP000000763"/>
    </source>
</evidence>
<dbReference type="Proteomes" id="UP000000763">
    <property type="component" value="Chromosome 1"/>
</dbReference>
<dbReference type="AlphaFoldDB" id="Q5JKM8"/>